<sequence length="178" mass="19886">MSNRFHSPRRDSAAAPEANQRAELLFPLEGRPGAPIDTYAHRDLIKEHGGRWDSQKRVWMVPHSKLALLLEFCAVSAGAIRRRDAARTSRRLEEERLFKLRSEQAVALRMVRDCLAKLGPAAAAITEAEWQRLALGALDEAQKLELVKANGLALKYLPEPSQEFELLAVQQDGLALPT</sequence>
<comment type="caution">
    <text evidence="1">The sequence shown here is derived from an EMBL/GenBank/DDBJ whole genome shotgun (WGS) entry which is preliminary data.</text>
</comment>
<proteinExistence type="predicted"/>
<dbReference type="EMBL" id="JAPFQI010000018">
    <property type="protein sequence ID" value="MCW8087577.1"/>
    <property type="molecule type" value="Genomic_DNA"/>
</dbReference>
<protein>
    <recommendedName>
        <fullName evidence="3">DUF5710 domain-containing protein</fullName>
    </recommendedName>
</protein>
<keyword evidence="2" id="KW-1185">Reference proteome</keyword>
<dbReference type="RefSeq" id="WP_301591784.1">
    <property type="nucleotide sequence ID" value="NZ_JAPFQI010000018.1"/>
</dbReference>
<evidence type="ECO:0000313" key="1">
    <source>
        <dbReference type="EMBL" id="MCW8087577.1"/>
    </source>
</evidence>
<gene>
    <name evidence="1" type="ORF">OF850_18280</name>
</gene>
<evidence type="ECO:0000313" key="2">
    <source>
        <dbReference type="Proteomes" id="UP001526430"/>
    </source>
</evidence>
<accession>A0ABT3NZH9</accession>
<organism evidence="1 2">
    <name type="scientific">Sabulicella glaciei</name>
    <dbReference type="NCBI Taxonomy" id="2984948"/>
    <lineage>
        <taxon>Bacteria</taxon>
        <taxon>Pseudomonadati</taxon>
        <taxon>Pseudomonadota</taxon>
        <taxon>Alphaproteobacteria</taxon>
        <taxon>Acetobacterales</taxon>
        <taxon>Acetobacteraceae</taxon>
        <taxon>Sabulicella</taxon>
    </lineage>
</organism>
<reference evidence="1 2" key="1">
    <citation type="submission" date="2022-10" db="EMBL/GenBank/DDBJ databases">
        <title>Roseococcus glaciei nov., sp. nov., isolated from glacier.</title>
        <authorList>
            <person name="Liu Q."/>
            <person name="Xin Y.-H."/>
        </authorList>
    </citation>
    <scope>NUCLEOTIDE SEQUENCE [LARGE SCALE GENOMIC DNA]</scope>
    <source>
        <strain evidence="1 2">MDT2-1-1</strain>
    </source>
</reference>
<dbReference type="Proteomes" id="UP001526430">
    <property type="component" value="Unassembled WGS sequence"/>
</dbReference>
<name>A0ABT3NZH9_9PROT</name>
<evidence type="ECO:0008006" key="3">
    <source>
        <dbReference type="Google" id="ProtNLM"/>
    </source>
</evidence>